<dbReference type="AlphaFoldDB" id="A0A916UG65"/>
<dbReference type="GO" id="GO:0016787">
    <property type="term" value="F:hydrolase activity"/>
    <property type="evidence" value="ECO:0007669"/>
    <property type="project" value="UniProtKB-KW"/>
</dbReference>
<comment type="caution">
    <text evidence="3">The sequence shown here is derived from an EMBL/GenBank/DDBJ whole genome shotgun (WGS) entry which is preliminary data.</text>
</comment>
<dbReference type="PRINTS" id="PR00412">
    <property type="entry name" value="EPOXHYDRLASE"/>
</dbReference>
<reference evidence="3" key="2">
    <citation type="submission" date="2020-09" db="EMBL/GenBank/DDBJ databases">
        <authorList>
            <person name="Sun Q."/>
            <person name="Zhou Y."/>
        </authorList>
    </citation>
    <scope>NUCLEOTIDE SEQUENCE</scope>
    <source>
        <strain evidence="3">CGMCC 1.15343</strain>
    </source>
</reference>
<evidence type="ECO:0000259" key="2">
    <source>
        <dbReference type="Pfam" id="PF00561"/>
    </source>
</evidence>
<feature type="domain" description="AB hydrolase-1" evidence="2">
    <location>
        <begin position="49"/>
        <end position="297"/>
    </location>
</feature>
<dbReference type="InterPro" id="IPR000073">
    <property type="entry name" value="AB_hydrolase_1"/>
</dbReference>
<dbReference type="Pfam" id="PF00561">
    <property type="entry name" value="Abhydrolase_1"/>
    <property type="match status" value="1"/>
</dbReference>
<sequence length="312" mass="34792">MTQPNVQSSLSRGAIADDELLKDFPGFKNNYSTVNGVTLHWVEGGEGMPLICLPGWPQTWYSYRPIALELAKAYRVFIVDIRGMGSSEKPASGYDKKTMADDILALVQELGFDKVHIMGHDIGGMVAMSFAFNYPAFTEKLIVLDGSHPGEGMLHMPLIPAAGSFGAKMDGNMPYAWWMGFNQVKGLPEQLLEGRFQFLLDWLFSYVMIDDRKMSAFERAVYAAAYNDADSIRASNGWYQSFGQDIEDAKSYQQLKMPVLGVGSYISYNYMKMGLPALADNLKLVEIADSGHYLYEEQTEKVLEAVISFLAD</sequence>
<dbReference type="Proteomes" id="UP000651668">
    <property type="component" value="Unassembled WGS sequence"/>
</dbReference>
<dbReference type="EMBL" id="BMIL01000009">
    <property type="protein sequence ID" value="GGC72370.1"/>
    <property type="molecule type" value="Genomic_DNA"/>
</dbReference>
<accession>A0A916UG65</accession>
<dbReference type="InterPro" id="IPR029058">
    <property type="entry name" value="AB_hydrolase_fold"/>
</dbReference>
<dbReference type="Gene3D" id="3.40.50.1820">
    <property type="entry name" value="alpha/beta hydrolase"/>
    <property type="match status" value="1"/>
</dbReference>
<protein>
    <submittedName>
        <fullName evidence="3">Epoxide hydrolase</fullName>
    </submittedName>
</protein>
<dbReference type="InterPro" id="IPR000639">
    <property type="entry name" value="Epox_hydrolase-like"/>
</dbReference>
<evidence type="ECO:0000256" key="1">
    <source>
        <dbReference type="ARBA" id="ARBA00022801"/>
    </source>
</evidence>
<gene>
    <name evidence="3" type="ORF">GCM10011387_27400</name>
</gene>
<reference evidence="3" key="1">
    <citation type="journal article" date="2014" name="Int. J. Syst. Evol. Microbiol.">
        <title>Complete genome sequence of Corynebacterium casei LMG S-19264T (=DSM 44701T), isolated from a smear-ripened cheese.</title>
        <authorList>
            <consortium name="US DOE Joint Genome Institute (JGI-PGF)"/>
            <person name="Walter F."/>
            <person name="Albersmeier A."/>
            <person name="Kalinowski J."/>
            <person name="Ruckert C."/>
        </authorList>
    </citation>
    <scope>NUCLEOTIDE SEQUENCE</scope>
    <source>
        <strain evidence="3">CGMCC 1.15343</strain>
    </source>
</reference>
<dbReference type="PRINTS" id="PR00111">
    <property type="entry name" value="ABHYDROLASE"/>
</dbReference>
<dbReference type="SUPFAM" id="SSF53474">
    <property type="entry name" value="alpha/beta-Hydrolases"/>
    <property type="match status" value="1"/>
</dbReference>
<evidence type="ECO:0000313" key="3">
    <source>
        <dbReference type="EMBL" id="GGC72370.1"/>
    </source>
</evidence>
<keyword evidence="1 3" id="KW-0378">Hydrolase</keyword>
<organism evidence="3 4">
    <name type="scientific">Pedobacter quisquiliarum</name>
    <dbReference type="NCBI Taxonomy" id="1834438"/>
    <lineage>
        <taxon>Bacteria</taxon>
        <taxon>Pseudomonadati</taxon>
        <taxon>Bacteroidota</taxon>
        <taxon>Sphingobacteriia</taxon>
        <taxon>Sphingobacteriales</taxon>
        <taxon>Sphingobacteriaceae</taxon>
        <taxon>Pedobacter</taxon>
    </lineage>
</organism>
<proteinExistence type="predicted"/>
<evidence type="ECO:0000313" key="4">
    <source>
        <dbReference type="Proteomes" id="UP000651668"/>
    </source>
</evidence>
<dbReference type="PANTHER" id="PTHR43329">
    <property type="entry name" value="EPOXIDE HYDROLASE"/>
    <property type="match status" value="1"/>
</dbReference>
<name>A0A916UG65_9SPHI</name>
<dbReference type="RefSeq" id="WP_188627487.1">
    <property type="nucleotide sequence ID" value="NZ_BMIL01000009.1"/>
</dbReference>
<keyword evidence="4" id="KW-1185">Reference proteome</keyword>